<dbReference type="InterPro" id="IPR006935">
    <property type="entry name" value="Helicase/UvrB_N"/>
</dbReference>
<dbReference type="AlphaFoldDB" id="A0A0S4LIJ1"/>
<dbReference type="SUPFAM" id="SSF52540">
    <property type="entry name" value="P-loop containing nucleoside triphosphate hydrolases"/>
    <property type="match status" value="2"/>
</dbReference>
<dbReference type="GO" id="GO:0003677">
    <property type="term" value="F:DNA binding"/>
    <property type="evidence" value="ECO:0007669"/>
    <property type="project" value="InterPro"/>
</dbReference>
<dbReference type="PANTHER" id="PTHR47396">
    <property type="entry name" value="TYPE I RESTRICTION ENZYME ECOKI R PROTEIN"/>
    <property type="match status" value="1"/>
</dbReference>
<dbReference type="STRING" id="1742973.COMA2_230006"/>
<name>A0A0S4LIJ1_9BACT</name>
<keyword evidence="3" id="KW-1185">Reference proteome</keyword>
<gene>
    <name evidence="2" type="ORF">COMA2_230006</name>
</gene>
<accession>A0A0S4LIJ1</accession>
<dbReference type="GO" id="GO:0005829">
    <property type="term" value="C:cytosol"/>
    <property type="evidence" value="ECO:0007669"/>
    <property type="project" value="TreeGrafter"/>
</dbReference>
<evidence type="ECO:0000313" key="3">
    <source>
        <dbReference type="Proteomes" id="UP000198736"/>
    </source>
</evidence>
<dbReference type="Proteomes" id="UP000198736">
    <property type="component" value="Unassembled WGS sequence"/>
</dbReference>
<dbReference type="EMBL" id="CZPZ01000016">
    <property type="protein sequence ID" value="CUS36384.1"/>
    <property type="molecule type" value="Genomic_DNA"/>
</dbReference>
<organism evidence="2 3">
    <name type="scientific">Candidatus Nitrospira nitrificans</name>
    <dbReference type="NCBI Taxonomy" id="1742973"/>
    <lineage>
        <taxon>Bacteria</taxon>
        <taxon>Pseudomonadati</taxon>
        <taxon>Nitrospirota</taxon>
        <taxon>Nitrospiria</taxon>
        <taxon>Nitrospirales</taxon>
        <taxon>Nitrospiraceae</taxon>
        <taxon>Nitrospira</taxon>
    </lineage>
</organism>
<dbReference type="GO" id="GO:0005524">
    <property type="term" value="F:ATP binding"/>
    <property type="evidence" value="ECO:0007669"/>
    <property type="project" value="InterPro"/>
</dbReference>
<dbReference type="InterPro" id="IPR050742">
    <property type="entry name" value="Helicase_Restrict-Modif_Enz"/>
</dbReference>
<dbReference type="Pfam" id="PF04851">
    <property type="entry name" value="ResIII"/>
    <property type="match status" value="1"/>
</dbReference>
<proteinExistence type="predicted"/>
<dbReference type="InterPro" id="IPR027417">
    <property type="entry name" value="P-loop_NTPase"/>
</dbReference>
<dbReference type="Gene3D" id="3.40.50.300">
    <property type="entry name" value="P-loop containing nucleotide triphosphate hydrolases"/>
    <property type="match status" value="2"/>
</dbReference>
<sequence length="936" mass="105905">MGQSPLRMGVMISLGEKGILRRHLATLERKIGMSLHPDFPNSPYEPLIPDQRWFPADEALRSTAYEKLLPPLVAKVREEVFAWRTDRYAGASATSAALLRHWFETEHLIENADGSLSPFRYYFAQREAVETVVWLFEVRRARDKYDLLRFDASGAVSSGMFDEDWPRYVLKMATGAGKTKVLSLLIAWSFFHKLYEADSALSRNFLVIAPNIIVLDRLRADFDGLRIFFNDPILPGNGHEGRNWRDDFQLTLHIQDDVRVVRDIGNLFLTNIHRVFLGEVTDPSLDDDDLRDYFLSPFGPKPIGKTTDSRTDLGEIVREVEELALFNDEAHHIHDPKMAWFKSIQDIHHKMLQKDCRLALQVDVTATPRHNNGAIFVQTVSDYPLVEAIHQNVVKHPVLPDAASRAKLQERKSALFTEKYADYLALGIEEWKKSAAEHQQLGKKAVLFVMVDDTRNCDDVGVHLEKICPELQGGVLVIHTKNNGEISEAASGKKKEELELLRKQSNEIDSWMSPCKAIVSVLMLKEGWDVRNVTVIVGLREYSAESKILPEQTLGRGLRRMYFGTDTKETVSVMGTPAFMEFVESIQTEGVSFEHVPMGGGTTRQDSLIVEVDTENPDKNLDDLDIPLPKLTRRFQRDFKDLDALDPAALGNKQLPLKPFTPEETREIVFKTMLDSEIHHTIQLDGSGPADFRSVVAFFARQLLKDLRLVGGYDVLYGKVKIFMREQLFASSPVNLEDPVVLRNLSEPEVGKVLYDAFKTAINALTIQDSGTTHIEARIRLRETRPFRTEHRPFLAAKKSIFTKTVGESQSGGFELSFAAFLESANDVAAFAKNYLAVGFKLDYVRADGDLSTYTPDFIVRTIDGTVWVVETKGREELDLPQKMARLKLWCADATVAEANGRRYDFVFVDQLGFEKHTPGTFASLASSFTEYKHKS</sequence>
<protein>
    <recommendedName>
        <fullName evidence="1">Helicase/UvrB N-terminal domain-containing protein</fullName>
    </recommendedName>
</protein>
<evidence type="ECO:0000259" key="1">
    <source>
        <dbReference type="Pfam" id="PF04851"/>
    </source>
</evidence>
<reference evidence="3" key="1">
    <citation type="submission" date="2015-10" db="EMBL/GenBank/DDBJ databases">
        <authorList>
            <person name="Luecker S."/>
            <person name="Luecker S."/>
        </authorList>
    </citation>
    <scope>NUCLEOTIDE SEQUENCE [LARGE SCALE GENOMIC DNA]</scope>
</reference>
<feature type="domain" description="Helicase/UvrB N-terminal" evidence="1">
    <location>
        <begin position="124"/>
        <end position="369"/>
    </location>
</feature>
<dbReference type="PANTHER" id="PTHR47396:SF1">
    <property type="entry name" value="ATP-DEPENDENT HELICASE IRC3-RELATED"/>
    <property type="match status" value="1"/>
</dbReference>
<evidence type="ECO:0000313" key="2">
    <source>
        <dbReference type="EMBL" id="CUS36384.1"/>
    </source>
</evidence>
<dbReference type="GO" id="GO:0016787">
    <property type="term" value="F:hydrolase activity"/>
    <property type="evidence" value="ECO:0007669"/>
    <property type="project" value="InterPro"/>
</dbReference>